<comment type="catalytic activity">
    <reaction evidence="1">
        <text>ATP + protein L-histidine = ADP + protein N-phospho-L-histidine.</text>
        <dbReference type="EC" id="2.7.13.3"/>
    </reaction>
</comment>
<name>A0A2N8NYF3_STREU</name>
<dbReference type="EMBL" id="LGUI01000003">
    <property type="protein sequence ID" value="PNE33796.1"/>
    <property type="molecule type" value="Genomic_DNA"/>
</dbReference>
<organism evidence="14 15">
    <name type="scientific">Streptomyces eurocidicus</name>
    <name type="common">Streptoverticillium eurocidicus</name>
    <dbReference type="NCBI Taxonomy" id="66423"/>
    <lineage>
        <taxon>Bacteria</taxon>
        <taxon>Bacillati</taxon>
        <taxon>Actinomycetota</taxon>
        <taxon>Actinomycetes</taxon>
        <taxon>Kitasatosporales</taxon>
        <taxon>Streptomycetaceae</taxon>
        <taxon>Streptomyces</taxon>
    </lineage>
</organism>
<keyword evidence="9" id="KW-0902">Two-component regulatory system</keyword>
<dbReference type="SUPFAM" id="SSF47384">
    <property type="entry name" value="Homodimeric domain of signal transducing histidine kinase"/>
    <property type="match status" value="1"/>
</dbReference>
<dbReference type="Pfam" id="PF00512">
    <property type="entry name" value="HisKA"/>
    <property type="match status" value="1"/>
</dbReference>
<keyword evidence="15" id="KW-1185">Reference proteome</keyword>
<dbReference type="PROSITE" id="PS50109">
    <property type="entry name" value="HIS_KIN"/>
    <property type="match status" value="1"/>
</dbReference>
<keyword evidence="8 11" id="KW-1133">Transmembrane helix</keyword>
<evidence type="ECO:0000256" key="6">
    <source>
        <dbReference type="ARBA" id="ARBA00022692"/>
    </source>
</evidence>
<dbReference type="GO" id="GO:0005886">
    <property type="term" value="C:plasma membrane"/>
    <property type="evidence" value="ECO:0007669"/>
    <property type="project" value="UniProtKB-SubCell"/>
</dbReference>
<dbReference type="CDD" id="cd00075">
    <property type="entry name" value="HATPase"/>
    <property type="match status" value="1"/>
</dbReference>
<dbReference type="Gene3D" id="1.10.287.130">
    <property type="match status" value="1"/>
</dbReference>
<evidence type="ECO:0000313" key="13">
    <source>
        <dbReference type="EMBL" id="MBB5119936.1"/>
    </source>
</evidence>
<evidence type="ECO:0000256" key="10">
    <source>
        <dbReference type="ARBA" id="ARBA00023136"/>
    </source>
</evidence>
<dbReference type="GO" id="GO:0000155">
    <property type="term" value="F:phosphorelay sensor kinase activity"/>
    <property type="evidence" value="ECO:0007669"/>
    <property type="project" value="InterPro"/>
</dbReference>
<evidence type="ECO:0000259" key="12">
    <source>
        <dbReference type="PROSITE" id="PS50109"/>
    </source>
</evidence>
<evidence type="ECO:0000256" key="8">
    <source>
        <dbReference type="ARBA" id="ARBA00022989"/>
    </source>
</evidence>
<dbReference type="CDD" id="cd00082">
    <property type="entry name" value="HisKA"/>
    <property type="match status" value="1"/>
</dbReference>
<evidence type="ECO:0000313" key="16">
    <source>
        <dbReference type="Proteomes" id="UP000528608"/>
    </source>
</evidence>
<evidence type="ECO:0000256" key="11">
    <source>
        <dbReference type="SAM" id="Phobius"/>
    </source>
</evidence>
<keyword evidence="10 11" id="KW-0472">Membrane</keyword>
<dbReference type="SMART" id="SM00387">
    <property type="entry name" value="HATPase_c"/>
    <property type="match status" value="1"/>
</dbReference>
<feature type="transmembrane region" description="Helical" evidence="11">
    <location>
        <begin position="15"/>
        <end position="37"/>
    </location>
</feature>
<feature type="domain" description="Histidine kinase" evidence="12">
    <location>
        <begin position="135"/>
        <end position="343"/>
    </location>
</feature>
<evidence type="ECO:0000256" key="4">
    <source>
        <dbReference type="ARBA" id="ARBA00022553"/>
    </source>
</evidence>
<dbReference type="PANTHER" id="PTHR45436">
    <property type="entry name" value="SENSOR HISTIDINE KINASE YKOH"/>
    <property type="match status" value="1"/>
</dbReference>
<comment type="subcellular location">
    <subcellularLocation>
        <location evidence="2">Cell membrane</location>
    </subcellularLocation>
</comment>
<reference evidence="14" key="1">
    <citation type="submission" date="2015-07" db="EMBL/GenBank/DDBJ databases">
        <authorList>
            <person name="Noorani M."/>
        </authorList>
    </citation>
    <scope>NUCLEOTIDE SEQUENCE [LARGE SCALE GENOMIC DNA]</scope>
    <source>
        <strain evidence="14">ATCC 27428</strain>
    </source>
</reference>
<dbReference type="InterPro" id="IPR050428">
    <property type="entry name" value="TCS_sensor_his_kinase"/>
</dbReference>
<evidence type="ECO:0000256" key="3">
    <source>
        <dbReference type="ARBA" id="ARBA00012438"/>
    </source>
</evidence>
<comment type="caution">
    <text evidence="14">The sequence shown here is derived from an EMBL/GenBank/DDBJ whole genome shotgun (WGS) entry which is preliminary data.</text>
</comment>
<dbReference type="InterPro" id="IPR003594">
    <property type="entry name" value="HATPase_dom"/>
</dbReference>
<dbReference type="InterPro" id="IPR005467">
    <property type="entry name" value="His_kinase_dom"/>
</dbReference>
<reference evidence="15" key="2">
    <citation type="submission" date="2015-07" db="EMBL/GenBank/DDBJ databases">
        <authorList>
            <person name="Graham D.E."/>
            <person name="Giannone R.J."/>
            <person name="Gulvik C.A."/>
            <person name="Hettich R.L."/>
            <person name="Klingeman D.M."/>
            <person name="Mahan K.M."/>
            <person name="Parry R.J."/>
            <person name="Spain J.C."/>
        </authorList>
    </citation>
    <scope>NUCLEOTIDE SEQUENCE [LARGE SCALE GENOMIC DNA]</scope>
    <source>
        <strain evidence="15">ATCC 27428</strain>
    </source>
</reference>
<evidence type="ECO:0000256" key="2">
    <source>
        <dbReference type="ARBA" id="ARBA00004236"/>
    </source>
</evidence>
<reference evidence="13 16" key="3">
    <citation type="submission" date="2020-08" db="EMBL/GenBank/DDBJ databases">
        <title>Genomic Encyclopedia of Type Strains, Phase III (KMG-III): the genomes of soil and plant-associated and newly described type strains.</title>
        <authorList>
            <person name="Whitman W."/>
        </authorList>
    </citation>
    <scope>NUCLEOTIDE SEQUENCE [LARGE SCALE GENOMIC DNA]</scope>
    <source>
        <strain evidence="13 16">CECT 3259</strain>
    </source>
</reference>
<dbReference type="InterPro" id="IPR036097">
    <property type="entry name" value="HisK_dim/P_sf"/>
</dbReference>
<dbReference type="Proteomes" id="UP000235945">
    <property type="component" value="Unassembled WGS sequence"/>
</dbReference>
<keyword evidence="6 11" id="KW-0812">Transmembrane</keyword>
<dbReference type="Gene3D" id="3.30.565.10">
    <property type="entry name" value="Histidine kinase-like ATPase, C-terminal domain"/>
    <property type="match status" value="1"/>
</dbReference>
<dbReference type="RefSeq" id="WP_102918575.1">
    <property type="nucleotide sequence ID" value="NZ_JACHJF010000009.1"/>
</dbReference>
<dbReference type="InterPro" id="IPR036890">
    <property type="entry name" value="HATPase_C_sf"/>
</dbReference>
<dbReference type="SUPFAM" id="SSF55874">
    <property type="entry name" value="ATPase domain of HSP90 chaperone/DNA topoisomerase II/histidine kinase"/>
    <property type="match status" value="1"/>
</dbReference>
<evidence type="ECO:0000256" key="9">
    <source>
        <dbReference type="ARBA" id="ARBA00023012"/>
    </source>
</evidence>
<evidence type="ECO:0000256" key="7">
    <source>
        <dbReference type="ARBA" id="ARBA00022777"/>
    </source>
</evidence>
<keyword evidence="4" id="KW-0597">Phosphoprotein</keyword>
<evidence type="ECO:0000313" key="15">
    <source>
        <dbReference type="Proteomes" id="UP000235945"/>
    </source>
</evidence>
<dbReference type="PANTHER" id="PTHR45436:SF5">
    <property type="entry name" value="SENSOR HISTIDINE KINASE TRCS"/>
    <property type="match status" value="1"/>
</dbReference>
<keyword evidence="5" id="KW-0808">Transferase</keyword>
<evidence type="ECO:0000256" key="1">
    <source>
        <dbReference type="ARBA" id="ARBA00000085"/>
    </source>
</evidence>
<dbReference type="InterPro" id="IPR004358">
    <property type="entry name" value="Sig_transdc_His_kin-like_C"/>
</dbReference>
<feature type="transmembrane region" description="Helical" evidence="11">
    <location>
        <begin position="92"/>
        <end position="115"/>
    </location>
</feature>
<dbReference type="PRINTS" id="PR00344">
    <property type="entry name" value="BCTRLSENSOR"/>
</dbReference>
<dbReference type="OrthoDB" id="9786919at2"/>
<gene>
    <name evidence="14" type="ORF">AF335_13395</name>
    <name evidence="13" type="ORF">FHS36_003370</name>
</gene>
<dbReference type="InterPro" id="IPR003661">
    <property type="entry name" value="HisK_dim/P_dom"/>
</dbReference>
<dbReference type="AlphaFoldDB" id="A0A2N8NYF3"/>
<dbReference type="EMBL" id="JACHJF010000009">
    <property type="protein sequence ID" value="MBB5119936.1"/>
    <property type="molecule type" value="Genomic_DNA"/>
</dbReference>
<protein>
    <recommendedName>
        <fullName evidence="3">histidine kinase</fullName>
        <ecNumber evidence="3">2.7.13.3</ecNumber>
    </recommendedName>
</protein>
<sequence>MSPARLLAPTARTRIAVAFGAVFVVLGGLLLLTVNLLSRAGTRERAGTIARLAVPVRGAESGTSLPSEARDATVSTVYRVSGDVSAAASSELILWSGVALLLTALLAVGVGWWIAGRALRPVHAAFDSQRRFVSNASHELRTPLATQRAAIQVGLDGDPSPAELARTKEVLLAANRRSERLIDGLLVLARSERGLERREPCDLAEVVEEEVAAVAGRAGRLEVRIGVEAGPAPLSGNRVLLAQLTGNLLRNAVEYNHRGGTVEVRVEPGRLSVRNTGPLVAATDVAGLFEPFRRGRGRERTGGAGAGLGLSIVRSIARAHGGVVRAVPAVGGGLRVTVELPAP</sequence>
<evidence type="ECO:0000256" key="5">
    <source>
        <dbReference type="ARBA" id="ARBA00022679"/>
    </source>
</evidence>
<proteinExistence type="predicted"/>
<accession>A0A2N8NYF3</accession>
<dbReference type="Pfam" id="PF02518">
    <property type="entry name" value="HATPase_c"/>
    <property type="match status" value="1"/>
</dbReference>
<keyword evidence="7 13" id="KW-0418">Kinase</keyword>
<dbReference type="Proteomes" id="UP000528608">
    <property type="component" value="Unassembled WGS sequence"/>
</dbReference>
<dbReference type="SMART" id="SM00388">
    <property type="entry name" value="HisKA"/>
    <property type="match status" value="1"/>
</dbReference>
<dbReference type="EC" id="2.7.13.3" evidence="3"/>
<evidence type="ECO:0000313" key="14">
    <source>
        <dbReference type="EMBL" id="PNE33796.1"/>
    </source>
</evidence>